<sequence length="139" mass="16821">MQSKYFIAPPSTKLILPILRRPVYRKPFPNVYSISKDNNIKTLYETLNNKEDEDYKNYVKSTLSQWKPMKRYTSKIAYLKNPELELLFTLYRHYVPPLESFEKIVIRNKLLYFLTNSKTDEDCHFYHSILDYYDLIEDC</sequence>
<name>A0A6C0CRP3_9ZZZZ</name>
<evidence type="ECO:0000313" key="1">
    <source>
        <dbReference type="EMBL" id="QHT07131.1"/>
    </source>
</evidence>
<dbReference type="AlphaFoldDB" id="A0A6C0CRP3"/>
<proteinExistence type="predicted"/>
<organism evidence="1">
    <name type="scientific">viral metagenome</name>
    <dbReference type="NCBI Taxonomy" id="1070528"/>
    <lineage>
        <taxon>unclassified sequences</taxon>
        <taxon>metagenomes</taxon>
        <taxon>organismal metagenomes</taxon>
    </lineage>
</organism>
<protein>
    <submittedName>
        <fullName evidence="1">Uncharacterized protein</fullName>
    </submittedName>
</protein>
<dbReference type="EMBL" id="MN739479">
    <property type="protein sequence ID" value="QHT07131.1"/>
    <property type="molecule type" value="Genomic_DNA"/>
</dbReference>
<accession>A0A6C0CRP3</accession>
<reference evidence="1" key="1">
    <citation type="journal article" date="2020" name="Nature">
        <title>Giant virus diversity and host interactions through global metagenomics.</title>
        <authorList>
            <person name="Schulz F."/>
            <person name="Roux S."/>
            <person name="Paez-Espino D."/>
            <person name="Jungbluth S."/>
            <person name="Walsh D.A."/>
            <person name="Denef V.J."/>
            <person name="McMahon K.D."/>
            <person name="Konstantinidis K.T."/>
            <person name="Eloe-Fadrosh E.A."/>
            <person name="Kyrpides N.C."/>
            <person name="Woyke T."/>
        </authorList>
    </citation>
    <scope>NUCLEOTIDE SEQUENCE</scope>
    <source>
        <strain evidence="1">GVMAG-M-3300021962-46</strain>
    </source>
</reference>